<evidence type="ECO:0000256" key="5">
    <source>
        <dbReference type="ARBA" id="ARBA00012179"/>
    </source>
</evidence>
<keyword evidence="15" id="KW-0464">Manganese</keyword>
<comment type="catalytic activity">
    <reaction evidence="1">
        <text>Endonucleolytic cleavage of RNA, removing 5'-extranucleotides from tRNA precursor.</text>
        <dbReference type="EC" id="3.1.26.5"/>
    </reaction>
</comment>
<feature type="region of interest" description="Disordered" evidence="17">
    <location>
        <begin position="625"/>
        <end position="644"/>
    </location>
</feature>
<dbReference type="Gene3D" id="3.40.50.11980">
    <property type="match status" value="1"/>
</dbReference>
<gene>
    <name evidence="20" type="ORF">LUZ62_063803</name>
</gene>
<feature type="compositionally biased region" description="Polar residues" evidence="17">
    <location>
        <begin position="44"/>
        <end position="56"/>
    </location>
</feature>
<feature type="repeat" description="PPR" evidence="16">
    <location>
        <begin position="223"/>
        <end position="257"/>
    </location>
</feature>
<dbReference type="InterPro" id="IPR031595">
    <property type="entry name" value="PRORP_C"/>
</dbReference>
<feature type="domain" description="PRORP" evidence="18">
    <location>
        <begin position="386"/>
        <end position="612"/>
    </location>
</feature>
<evidence type="ECO:0000256" key="10">
    <source>
        <dbReference type="ARBA" id="ARBA00022801"/>
    </source>
</evidence>
<accession>A0AAV8EMX5</accession>
<evidence type="ECO:0000256" key="2">
    <source>
        <dbReference type="ARBA" id="ARBA00001946"/>
    </source>
</evidence>
<keyword evidence="9" id="KW-0677">Repeat</keyword>
<evidence type="ECO:0000256" key="15">
    <source>
        <dbReference type="ARBA" id="ARBA00023211"/>
    </source>
</evidence>
<dbReference type="InterPro" id="IPR002885">
    <property type="entry name" value="PPR_rpt"/>
</dbReference>
<keyword evidence="12" id="KW-0460">Magnesium</keyword>
<dbReference type="Pfam" id="PF16953">
    <property type="entry name" value="PRORP"/>
    <property type="match status" value="1"/>
</dbReference>
<dbReference type="Pfam" id="PF17177">
    <property type="entry name" value="PPR_long"/>
    <property type="match status" value="2"/>
</dbReference>
<protein>
    <recommendedName>
        <fullName evidence="5">ribonuclease P</fullName>
        <ecNumber evidence="5">3.1.26.5</ecNumber>
    </recommendedName>
</protein>
<comment type="subcellular location">
    <subcellularLocation>
        <location evidence="3">Mitochondrion</location>
    </subcellularLocation>
</comment>
<evidence type="ECO:0000256" key="4">
    <source>
        <dbReference type="ARBA" id="ARBA00007626"/>
    </source>
</evidence>
<dbReference type="Gene3D" id="1.25.40.10">
    <property type="entry name" value="Tetratricopeptide repeat domain"/>
    <property type="match status" value="1"/>
</dbReference>
<dbReference type="GO" id="GO:0004526">
    <property type="term" value="F:ribonuclease P activity"/>
    <property type="evidence" value="ECO:0007669"/>
    <property type="project" value="UniProtKB-EC"/>
</dbReference>
<evidence type="ECO:0000256" key="8">
    <source>
        <dbReference type="ARBA" id="ARBA00022723"/>
    </source>
</evidence>
<keyword evidence="13" id="KW-0809">Transit peptide</keyword>
<evidence type="ECO:0000256" key="3">
    <source>
        <dbReference type="ARBA" id="ARBA00004173"/>
    </source>
</evidence>
<dbReference type="PANTHER" id="PTHR13547:SF1">
    <property type="entry name" value="MITOCHONDRIAL RIBONUCLEASE P CATALYTIC SUBUNIT"/>
    <property type="match status" value="1"/>
</dbReference>
<evidence type="ECO:0000256" key="17">
    <source>
        <dbReference type="SAM" id="MobiDB-lite"/>
    </source>
</evidence>
<comment type="caution">
    <text evidence="20">The sequence shown here is derived from an EMBL/GenBank/DDBJ whole genome shotgun (WGS) entry which is preliminary data.</text>
</comment>
<comment type="similarity">
    <text evidence="4">Belongs to the PPR family. P subfamily.</text>
</comment>
<evidence type="ECO:0000256" key="9">
    <source>
        <dbReference type="ARBA" id="ARBA00022737"/>
    </source>
</evidence>
<feature type="region of interest" description="Disordered" evidence="17">
    <location>
        <begin position="44"/>
        <end position="79"/>
    </location>
</feature>
<dbReference type="Proteomes" id="UP001140206">
    <property type="component" value="Chromosome 3"/>
</dbReference>
<dbReference type="FunFam" id="3.40.50.11980:FF:000002">
    <property type="entry name" value="Proteinaceous RNase P 2"/>
    <property type="match status" value="1"/>
</dbReference>
<keyword evidence="8" id="KW-0479">Metal-binding</keyword>
<evidence type="ECO:0000313" key="21">
    <source>
        <dbReference type="Proteomes" id="UP001140206"/>
    </source>
</evidence>
<evidence type="ECO:0000256" key="11">
    <source>
        <dbReference type="ARBA" id="ARBA00022833"/>
    </source>
</evidence>
<dbReference type="InterPro" id="IPR011990">
    <property type="entry name" value="TPR-like_helical_dom_sf"/>
</dbReference>
<keyword evidence="14" id="KW-0496">Mitochondrion</keyword>
<keyword evidence="11" id="KW-0862">Zinc</keyword>
<evidence type="ECO:0000256" key="12">
    <source>
        <dbReference type="ARBA" id="ARBA00022842"/>
    </source>
</evidence>
<sequence>MPLMGGTLRAPSLYLIIPFLHHRYPSLRLRLRLLGHSIKHFSSPASSTNFAVSPQRHSVEHPVGNPTKPRTKQIKPPKRNQTELAQTPLNIMNARSLDAAVKEKKAKSVKQKRREFHESPAGLLQRGLDQCSKRGNTVRAFELYDSAVADGIPLSIRHYNCLLYLCSLPSSPGVSNGQGDSACDVALKDPEAKFNDSEVSKMAVERGFEIYKRICEDPDVEPNEATLTSMARLAAMKGAPHLAFDLVKQMVKMGMPPKLRSYGPALYGFCDKLNVEMAHEVETHMDTHGVIPEEAELAALLRAYAIKGRAHHVYRLLHRIRTLIRQVSEPTAEIIQSWFQSDAAAAVGASKWDIQKIKQGIVQGGGGWHGQGWLGTGQWRVERSVMSEDGVCKNCREKLVCIDIDPSETEGFARSLMDLPYFKKNRYEFSRFKEWLKKNGPFDAVIDAANVSLCNQREFNFYQINSVIKRIMEVSPSKKMPLVILHARRVYDETAAAPKNRQLIESWKRANCLYYTPKGSNDDWYWLYAAVCNKCLLVTNDEMRDHLFQLLGTSFFPRWKEKHQVRMTFSHRGPTLHMPPPYSIVIQESESGSWHIPTTTGDDLETPCQWICATRETTKAVAGGITSAKSDTDNMKRRTQQFVS</sequence>
<keyword evidence="10" id="KW-0378">Hydrolase</keyword>
<dbReference type="GO" id="GO:0001682">
    <property type="term" value="P:tRNA 5'-leader removal"/>
    <property type="evidence" value="ECO:0007669"/>
    <property type="project" value="TreeGrafter"/>
</dbReference>
<dbReference type="InterPro" id="IPR033443">
    <property type="entry name" value="PROP1-like_PPR_dom"/>
</dbReference>
<dbReference type="EC" id="3.1.26.5" evidence="5"/>
<keyword evidence="21" id="KW-1185">Reference proteome</keyword>
<evidence type="ECO:0000256" key="1">
    <source>
        <dbReference type="ARBA" id="ARBA00000928"/>
    </source>
</evidence>
<dbReference type="PANTHER" id="PTHR13547">
    <property type="match status" value="1"/>
</dbReference>
<proteinExistence type="inferred from homology"/>
<evidence type="ECO:0000259" key="19">
    <source>
        <dbReference type="Pfam" id="PF17177"/>
    </source>
</evidence>
<keyword evidence="6" id="KW-0819">tRNA processing</keyword>
<dbReference type="EMBL" id="JAMFTS010000003">
    <property type="protein sequence ID" value="KAJ4779546.1"/>
    <property type="molecule type" value="Genomic_DNA"/>
</dbReference>
<dbReference type="GO" id="GO:0046872">
    <property type="term" value="F:metal ion binding"/>
    <property type="evidence" value="ECO:0007669"/>
    <property type="project" value="UniProtKB-KW"/>
</dbReference>
<organism evidence="20 21">
    <name type="scientific">Rhynchospora pubera</name>
    <dbReference type="NCBI Taxonomy" id="906938"/>
    <lineage>
        <taxon>Eukaryota</taxon>
        <taxon>Viridiplantae</taxon>
        <taxon>Streptophyta</taxon>
        <taxon>Embryophyta</taxon>
        <taxon>Tracheophyta</taxon>
        <taxon>Spermatophyta</taxon>
        <taxon>Magnoliopsida</taxon>
        <taxon>Liliopsida</taxon>
        <taxon>Poales</taxon>
        <taxon>Cyperaceae</taxon>
        <taxon>Cyperoideae</taxon>
        <taxon>Rhynchosporeae</taxon>
        <taxon>Rhynchospora</taxon>
    </lineage>
</organism>
<evidence type="ECO:0000259" key="18">
    <source>
        <dbReference type="Pfam" id="PF16953"/>
    </source>
</evidence>
<dbReference type="AlphaFoldDB" id="A0AAV8EMX5"/>
<feature type="domain" description="PROP1-like PPR" evidence="19">
    <location>
        <begin position="197"/>
        <end position="345"/>
    </location>
</feature>
<comment type="cofactor">
    <cofactor evidence="2">
        <name>Mg(2+)</name>
        <dbReference type="ChEBI" id="CHEBI:18420"/>
    </cofactor>
</comment>
<feature type="compositionally biased region" description="Basic residues" evidence="17">
    <location>
        <begin position="69"/>
        <end position="78"/>
    </location>
</feature>
<feature type="domain" description="PROP1-like PPR" evidence="19">
    <location>
        <begin position="111"/>
        <end position="170"/>
    </location>
</feature>
<name>A0AAV8EMX5_9POAL</name>
<evidence type="ECO:0000256" key="7">
    <source>
        <dbReference type="ARBA" id="ARBA00022722"/>
    </source>
</evidence>
<evidence type="ECO:0000256" key="13">
    <source>
        <dbReference type="ARBA" id="ARBA00022946"/>
    </source>
</evidence>
<evidence type="ECO:0000256" key="16">
    <source>
        <dbReference type="PROSITE-ProRule" id="PRU00708"/>
    </source>
</evidence>
<reference evidence="20" key="1">
    <citation type="submission" date="2022-08" db="EMBL/GenBank/DDBJ databases">
        <authorList>
            <person name="Marques A."/>
        </authorList>
    </citation>
    <scope>NUCLEOTIDE SEQUENCE</scope>
    <source>
        <strain evidence="20">RhyPub2mFocal</strain>
        <tissue evidence="20">Leaves</tissue>
    </source>
</reference>
<evidence type="ECO:0000256" key="6">
    <source>
        <dbReference type="ARBA" id="ARBA00022694"/>
    </source>
</evidence>
<evidence type="ECO:0000313" key="20">
    <source>
        <dbReference type="EMBL" id="KAJ4779546.1"/>
    </source>
</evidence>
<keyword evidence="7" id="KW-0540">Nuclease</keyword>
<dbReference type="GO" id="GO:0005739">
    <property type="term" value="C:mitochondrion"/>
    <property type="evidence" value="ECO:0007669"/>
    <property type="project" value="UniProtKB-SubCell"/>
</dbReference>
<evidence type="ECO:0000256" key="14">
    <source>
        <dbReference type="ARBA" id="ARBA00023128"/>
    </source>
</evidence>
<dbReference type="PROSITE" id="PS51375">
    <property type="entry name" value="PPR"/>
    <property type="match status" value="1"/>
</dbReference>